<dbReference type="InterPro" id="IPR025619">
    <property type="entry name" value="YlzJ"/>
</dbReference>
<gene>
    <name evidence="1" type="ORF">PSTEL_16135</name>
</gene>
<evidence type="ECO:0000313" key="1">
    <source>
        <dbReference type="EMBL" id="AIQ64392.1"/>
    </source>
</evidence>
<dbReference type="AlphaFoldDB" id="A0A089LU51"/>
<proteinExistence type="predicted"/>
<dbReference type="RefSeq" id="WP_038696630.1">
    <property type="nucleotide sequence ID" value="NZ_CP009286.1"/>
</dbReference>
<evidence type="ECO:0008006" key="3">
    <source>
        <dbReference type="Google" id="ProtNLM"/>
    </source>
</evidence>
<keyword evidence="2" id="KW-1185">Reference proteome</keyword>
<dbReference type="OrthoDB" id="1683573at2"/>
<dbReference type="STRING" id="169760.PSTEL_16135"/>
<evidence type="ECO:0000313" key="2">
    <source>
        <dbReference type="Proteomes" id="UP000029507"/>
    </source>
</evidence>
<sequence length="71" mass="7816">MILYSVLSAEQVWEGAIQAPPSSREVVVQGILMQVEPLDEGRGRVIRLLNCPLNRYLDSGLAPGAIIDLRQ</sequence>
<dbReference type="KEGG" id="pste:PSTEL_16135"/>
<name>A0A089LU51_9BACL</name>
<dbReference type="Proteomes" id="UP000029507">
    <property type="component" value="Chromosome"/>
</dbReference>
<organism evidence="1 2">
    <name type="scientific">Paenibacillus stellifer</name>
    <dbReference type="NCBI Taxonomy" id="169760"/>
    <lineage>
        <taxon>Bacteria</taxon>
        <taxon>Bacillati</taxon>
        <taxon>Bacillota</taxon>
        <taxon>Bacilli</taxon>
        <taxon>Bacillales</taxon>
        <taxon>Paenibacillaceae</taxon>
        <taxon>Paenibacillus</taxon>
    </lineage>
</organism>
<dbReference type="Pfam" id="PF14035">
    <property type="entry name" value="YlzJ"/>
    <property type="match status" value="1"/>
</dbReference>
<accession>A0A089LU51</accession>
<protein>
    <recommendedName>
        <fullName evidence="3">YlzJ-like protein</fullName>
    </recommendedName>
</protein>
<dbReference type="EMBL" id="CP009286">
    <property type="protein sequence ID" value="AIQ64392.1"/>
    <property type="molecule type" value="Genomic_DNA"/>
</dbReference>
<dbReference type="HOGENOM" id="CLU_189760_0_0_9"/>
<reference evidence="1 2" key="1">
    <citation type="submission" date="2014-08" db="EMBL/GenBank/DDBJ databases">
        <title>Comparative genomics of the Paenibacillus odorifer group.</title>
        <authorList>
            <person name="den Bakker H.C."/>
            <person name="Tsai Y.-C."/>
            <person name="Martin N."/>
            <person name="Korlach J."/>
            <person name="Wiedmann M."/>
        </authorList>
    </citation>
    <scope>NUCLEOTIDE SEQUENCE [LARGE SCALE GENOMIC DNA]</scope>
    <source>
        <strain evidence="1 2">DSM 14472</strain>
    </source>
</reference>